<reference evidence="2" key="1">
    <citation type="journal article" date="2022" name="Mol. Ecol. Resour.">
        <title>The genomes of chicory, endive, great burdock and yacon provide insights into Asteraceae palaeo-polyploidization history and plant inulin production.</title>
        <authorList>
            <person name="Fan W."/>
            <person name="Wang S."/>
            <person name="Wang H."/>
            <person name="Wang A."/>
            <person name="Jiang F."/>
            <person name="Liu H."/>
            <person name="Zhao H."/>
            <person name="Xu D."/>
            <person name="Zhang Y."/>
        </authorList>
    </citation>
    <scope>NUCLEOTIDE SEQUENCE [LARGE SCALE GENOMIC DNA]</scope>
    <source>
        <strain evidence="2">cv. Yunnan</strain>
    </source>
</reference>
<evidence type="ECO:0000313" key="1">
    <source>
        <dbReference type="EMBL" id="KAI3795633.1"/>
    </source>
</evidence>
<reference evidence="1 2" key="2">
    <citation type="journal article" date="2022" name="Mol. Ecol. Resour.">
        <title>The genomes of chicory, endive, great burdock and yacon provide insights into Asteraceae paleo-polyploidization history and plant inulin production.</title>
        <authorList>
            <person name="Fan W."/>
            <person name="Wang S."/>
            <person name="Wang H."/>
            <person name="Wang A."/>
            <person name="Jiang F."/>
            <person name="Liu H."/>
            <person name="Zhao H."/>
            <person name="Xu D."/>
            <person name="Zhang Y."/>
        </authorList>
    </citation>
    <scope>NUCLEOTIDE SEQUENCE [LARGE SCALE GENOMIC DNA]</scope>
    <source>
        <strain evidence="2">cv. Yunnan</strain>
        <tissue evidence="1">Leaves</tissue>
    </source>
</reference>
<name>A0ACB9HJY9_9ASTR</name>
<sequence>MSRLGTTIRLVITNCADIKRVDFHHTYLASLAEAISFLPFSDTPITFFTGTRVTGLIYVNDATVWLTVLEPTLMCKTSSPIYSEEKDSTTLRILLFLMPFFC</sequence>
<protein>
    <submittedName>
        <fullName evidence="1">Uncharacterized protein</fullName>
    </submittedName>
</protein>
<proteinExistence type="predicted"/>
<dbReference type="EMBL" id="CM042029">
    <property type="protein sequence ID" value="KAI3795633.1"/>
    <property type="molecule type" value="Genomic_DNA"/>
</dbReference>
<keyword evidence="2" id="KW-1185">Reference proteome</keyword>
<organism evidence="1 2">
    <name type="scientific">Smallanthus sonchifolius</name>
    <dbReference type="NCBI Taxonomy" id="185202"/>
    <lineage>
        <taxon>Eukaryota</taxon>
        <taxon>Viridiplantae</taxon>
        <taxon>Streptophyta</taxon>
        <taxon>Embryophyta</taxon>
        <taxon>Tracheophyta</taxon>
        <taxon>Spermatophyta</taxon>
        <taxon>Magnoliopsida</taxon>
        <taxon>eudicotyledons</taxon>
        <taxon>Gunneridae</taxon>
        <taxon>Pentapetalae</taxon>
        <taxon>asterids</taxon>
        <taxon>campanulids</taxon>
        <taxon>Asterales</taxon>
        <taxon>Asteraceae</taxon>
        <taxon>Asteroideae</taxon>
        <taxon>Heliantheae alliance</taxon>
        <taxon>Millerieae</taxon>
        <taxon>Smallanthus</taxon>
    </lineage>
</organism>
<evidence type="ECO:0000313" key="2">
    <source>
        <dbReference type="Proteomes" id="UP001056120"/>
    </source>
</evidence>
<dbReference type="Proteomes" id="UP001056120">
    <property type="component" value="Linkage Group LG12"/>
</dbReference>
<comment type="caution">
    <text evidence="1">The sequence shown here is derived from an EMBL/GenBank/DDBJ whole genome shotgun (WGS) entry which is preliminary data.</text>
</comment>
<accession>A0ACB9HJY9</accession>
<gene>
    <name evidence="1" type="ORF">L1987_38289</name>
</gene>